<dbReference type="Gene3D" id="1.10.10.10">
    <property type="entry name" value="Winged helix-like DNA-binding domain superfamily/Winged helix DNA-binding domain"/>
    <property type="match status" value="1"/>
</dbReference>
<dbReference type="PRINTS" id="PR00778">
    <property type="entry name" value="HTHARSR"/>
</dbReference>
<keyword evidence="3" id="KW-0804">Transcription</keyword>
<feature type="domain" description="HTH arsR-type" evidence="4">
    <location>
        <begin position="1"/>
        <end position="95"/>
    </location>
</feature>
<evidence type="ECO:0000259" key="4">
    <source>
        <dbReference type="PROSITE" id="PS50987"/>
    </source>
</evidence>
<dbReference type="PROSITE" id="PS50987">
    <property type="entry name" value="HTH_ARSR_2"/>
    <property type="match status" value="1"/>
</dbReference>
<dbReference type="InterPro" id="IPR011991">
    <property type="entry name" value="ArsR-like_HTH"/>
</dbReference>
<keyword evidence="6" id="KW-1185">Reference proteome</keyword>
<dbReference type="NCBIfam" id="NF033788">
    <property type="entry name" value="HTH_metalloreg"/>
    <property type="match status" value="1"/>
</dbReference>
<dbReference type="EMBL" id="FUXU01000030">
    <property type="protein sequence ID" value="SKA56133.1"/>
    <property type="molecule type" value="Genomic_DNA"/>
</dbReference>
<evidence type="ECO:0000313" key="5">
    <source>
        <dbReference type="EMBL" id="SKA56133.1"/>
    </source>
</evidence>
<dbReference type="InterPro" id="IPR051011">
    <property type="entry name" value="Metal_resp_trans_reg"/>
</dbReference>
<dbReference type="AlphaFoldDB" id="A0A1T4UTW5"/>
<evidence type="ECO:0000256" key="3">
    <source>
        <dbReference type="ARBA" id="ARBA00023163"/>
    </source>
</evidence>
<dbReference type="InterPro" id="IPR001845">
    <property type="entry name" value="HTH_ArsR_DNA-bd_dom"/>
</dbReference>
<gene>
    <name evidence="5" type="ORF">SAMN02745132_02526</name>
</gene>
<dbReference type="PANTHER" id="PTHR43132">
    <property type="entry name" value="ARSENICAL RESISTANCE OPERON REPRESSOR ARSR-RELATED"/>
    <property type="match status" value="1"/>
</dbReference>
<dbReference type="SUPFAM" id="SSF46785">
    <property type="entry name" value="Winged helix' DNA-binding domain"/>
    <property type="match status" value="1"/>
</dbReference>
<sequence>MNSEESAKIFAALAQETRLDVFRLLIKAGGKGLSSGEVAERLSIRQNTMSTNLSILHNAKLVRRKRSGRMIHYSINMETIGILLTFLLEQCCGGESDMVKDLVSSLQSGFSQSD</sequence>
<keyword evidence="2" id="KW-0238">DNA-binding</keyword>
<dbReference type="GO" id="GO:0003700">
    <property type="term" value="F:DNA-binding transcription factor activity"/>
    <property type="evidence" value="ECO:0007669"/>
    <property type="project" value="InterPro"/>
</dbReference>
<protein>
    <submittedName>
        <fullName evidence="5">Transcriptional regulator, ArsR family</fullName>
    </submittedName>
</protein>
<dbReference type="OrthoDB" id="5297460at2"/>
<name>A0A1T4UTW5_9GAMM</name>
<evidence type="ECO:0000256" key="1">
    <source>
        <dbReference type="ARBA" id="ARBA00023015"/>
    </source>
</evidence>
<evidence type="ECO:0000313" key="6">
    <source>
        <dbReference type="Proteomes" id="UP000190162"/>
    </source>
</evidence>
<accession>A0A1T4UTW5</accession>
<dbReference type="InterPro" id="IPR036388">
    <property type="entry name" value="WH-like_DNA-bd_sf"/>
</dbReference>
<dbReference type="PANTHER" id="PTHR43132:SF2">
    <property type="entry name" value="ARSENICAL RESISTANCE OPERON REPRESSOR ARSR-RELATED"/>
    <property type="match status" value="1"/>
</dbReference>
<dbReference type="InterPro" id="IPR036390">
    <property type="entry name" value="WH_DNA-bd_sf"/>
</dbReference>
<dbReference type="Pfam" id="PF12840">
    <property type="entry name" value="HTH_20"/>
    <property type="match status" value="1"/>
</dbReference>
<dbReference type="CDD" id="cd00090">
    <property type="entry name" value="HTH_ARSR"/>
    <property type="match status" value="1"/>
</dbReference>
<dbReference type="Proteomes" id="UP000190162">
    <property type="component" value="Unassembled WGS sequence"/>
</dbReference>
<reference evidence="6" key="1">
    <citation type="submission" date="2017-02" db="EMBL/GenBank/DDBJ databases">
        <authorList>
            <person name="Varghese N."/>
            <person name="Submissions S."/>
        </authorList>
    </citation>
    <scope>NUCLEOTIDE SEQUENCE [LARGE SCALE GENOMIC DNA]</scope>
    <source>
        <strain evidence="6">DSM 22720</strain>
    </source>
</reference>
<proteinExistence type="predicted"/>
<organism evidence="5 6">
    <name type="scientific">Enterovibrio nigricans DSM 22720</name>
    <dbReference type="NCBI Taxonomy" id="1121868"/>
    <lineage>
        <taxon>Bacteria</taxon>
        <taxon>Pseudomonadati</taxon>
        <taxon>Pseudomonadota</taxon>
        <taxon>Gammaproteobacteria</taxon>
        <taxon>Vibrionales</taxon>
        <taxon>Vibrionaceae</taxon>
        <taxon>Enterovibrio</taxon>
    </lineage>
</organism>
<keyword evidence="1" id="KW-0805">Transcription regulation</keyword>
<dbReference type="GO" id="GO:0003677">
    <property type="term" value="F:DNA binding"/>
    <property type="evidence" value="ECO:0007669"/>
    <property type="project" value="UniProtKB-KW"/>
</dbReference>
<dbReference type="SMART" id="SM00418">
    <property type="entry name" value="HTH_ARSR"/>
    <property type="match status" value="1"/>
</dbReference>
<evidence type="ECO:0000256" key="2">
    <source>
        <dbReference type="ARBA" id="ARBA00023125"/>
    </source>
</evidence>
<dbReference type="RefSeq" id="WP_078752851.1">
    <property type="nucleotide sequence ID" value="NZ_FUXU01000030.1"/>
</dbReference>